<protein>
    <submittedName>
        <fullName evidence="1">Uncharacterized protein</fullName>
    </submittedName>
</protein>
<organism evidence="1 2">
    <name type="scientific">Paraflavitalea soli</name>
    <dbReference type="NCBI Taxonomy" id="2315862"/>
    <lineage>
        <taxon>Bacteria</taxon>
        <taxon>Pseudomonadati</taxon>
        <taxon>Bacteroidota</taxon>
        <taxon>Chitinophagia</taxon>
        <taxon>Chitinophagales</taxon>
        <taxon>Chitinophagaceae</taxon>
        <taxon>Paraflavitalea</taxon>
    </lineage>
</organism>
<evidence type="ECO:0000313" key="2">
    <source>
        <dbReference type="Proteomes" id="UP000263900"/>
    </source>
</evidence>
<name>A0A3B7MGI8_9BACT</name>
<accession>A0A3B7MGI8</accession>
<keyword evidence="2" id="KW-1185">Reference proteome</keyword>
<dbReference type="KEGG" id="pseg:D3H65_05600"/>
<sequence length="90" mass="10564">MPVITYQAAFRREPDKPLLIAYDAFDTILGQTVLVCKMLLVVKWRKTWLGGQLPRAIDYCEEKDKPDSRIQVEPENRKHAQRWIKTSSYV</sequence>
<dbReference type="EMBL" id="CP032157">
    <property type="protein sequence ID" value="AXY73482.1"/>
    <property type="molecule type" value="Genomic_DNA"/>
</dbReference>
<reference evidence="1 2" key="1">
    <citation type="submission" date="2018-09" db="EMBL/GenBank/DDBJ databases">
        <title>Genome sequencing of strain 6GH32-13.</title>
        <authorList>
            <person name="Weon H.-Y."/>
            <person name="Heo J."/>
            <person name="Kwon S.-W."/>
        </authorList>
    </citation>
    <scope>NUCLEOTIDE SEQUENCE [LARGE SCALE GENOMIC DNA]</scope>
    <source>
        <strain evidence="1 2">5GH32-13</strain>
    </source>
</reference>
<dbReference type="AlphaFoldDB" id="A0A3B7MGI8"/>
<dbReference type="Proteomes" id="UP000263900">
    <property type="component" value="Chromosome"/>
</dbReference>
<evidence type="ECO:0000313" key="1">
    <source>
        <dbReference type="EMBL" id="AXY73482.1"/>
    </source>
</evidence>
<proteinExistence type="predicted"/>
<gene>
    <name evidence="1" type="ORF">D3H65_05600</name>
</gene>